<feature type="compositionally biased region" description="Basic and acidic residues" evidence="1">
    <location>
        <begin position="1704"/>
        <end position="1719"/>
    </location>
</feature>
<feature type="region of interest" description="Disordered" evidence="1">
    <location>
        <begin position="1366"/>
        <end position="1429"/>
    </location>
</feature>
<dbReference type="EMBL" id="CP029513">
    <property type="protein sequence ID" value="AYU77328.1"/>
    <property type="molecule type" value="Genomic_DNA"/>
</dbReference>
<feature type="compositionally biased region" description="Basic and acidic residues" evidence="1">
    <location>
        <begin position="1791"/>
        <end position="1815"/>
    </location>
</feature>
<feature type="region of interest" description="Disordered" evidence="1">
    <location>
        <begin position="223"/>
        <end position="264"/>
    </location>
</feature>
<proteinExistence type="predicted"/>
<evidence type="ECO:0000313" key="3">
    <source>
        <dbReference type="Proteomes" id="UP000274082"/>
    </source>
</evidence>
<feature type="compositionally biased region" description="Low complexity" evidence="1">
    <location>
        <begin position="1582"/>
        <end position="1599"/>
    </location>
</feature>
<feature type="compositionally biased region" description="Pro residues" evidence="1">
    <location>
        <begin position="1523"/>
        <end position="1538"/>
    </location>
</feature>
<feature type="compositionally biased region" description="Basic residues" evidence="1">
    <location>
        <begin position="1831"/>
        <end position="1843"/>
    </location>
</feature>
<protein>
    <submittedName>
        <fullName evidence="2">Uncharacterized protein</fullName>
    </submittedName>
</protein>
<feature type="compositionally biased region" description="Polar residues" evidence="1">
    <location>
        <begin position="1264"/>
        <end position="1277"/>
    </location>
</feature>
<feature type="region of interest" description="Disordered" evidence="1">
    <location>
        <begin position="1264"/>
        <end position="1335"/>
    </location>
</feature>
<feature type="region of interest" description="Disordered" evidence="1">
    <location>
        <begin position="1691"/>
        <end position="1955"/>
    </location>
</feature>
<feature type="region of interest" description="Disordered" evidence="1">
    <location>
        <begin position="1190"/>
        <end position="1217"/>
    </location>
</feature>
<feature type="compositionally biased region" description="Gly residues" evidence="1">
    <location>
        <begin position="1419"/>
        <end position="1428"/>
    </location>
</feature>
<feature type="compositionally biased region" description="Polar residues" evidence="1">
    <location>
        <begin position="312"/>
        <end position="325"/>
    </location>
</feature>
<feature type="region of interest" description="Disordered" evidence="1">
    <location>
        <begin position="35"/>
        <end position="56"/>
    </location>
</feature>
<feature type="region of interest" description="Disordered" evidence="1">
    <location>
        <begin position="1101"/>
        <end position="1120"/>
    </location>
</feature>
<feature type="compositionally biased region" description="Low complexity" evidence="1">
    <location>
        <begin position="1922"/>
        <end position="1942"/>
    </location>
</feature>
<feature type="region of interest" description="Disordered" evidence="1">
    <location>
        <begin position="303"/>
        <end position="365"/>
    </location>
</feature>
<feature type="compositionally biased region" description="Basic and acidic residues" evidence="1">
    <location>
        <begin position="1318"/>
        <end position="1335"/>
    </location>
</feature>
<evidence type="ECO:0000313" key="2">
    <source>
        <dbReference type="EMBL" id="AYU77328.1"/>
    </source>
</evidence>
<evidence type="ECO:0000256" key="1">
    <source>
        <dbReference type="SAM" id="MobiDB-lite"/>
    </source>
</evidence>
<gene>
    <name evidence="2" type="ORF">LdCL_140013600</name>
</gene>
<feature type="region of interest" description="Disordered" evidence="1">
    <location>
        <begin position="1484"/>
        <end position="1661"/>
    </location>
</feature>
<feature type="compositionally biased region" description="Basic and acidic residues" evidence="1">
    <location>
        <begin position="1749"/>
        <end position="1758"/>
    </location>
</feature>
<feature type="compositionally biased region" description="Basic residues" evidence="1">
    <location>
        <begin position="1600"/>
        <end position="1609"/>
    </location>
</feature>
<organism evidence="2 3">
    <name type="scientific">Leishmania donovani</name>
    <dbReference type="NCBI Taxonomy" id="5661"/>
    <lineage>
        <taxon>Eukaryota</taxon>
        <taxon>Discoba</taxon>
        <taxon>Euglenozoa</taxon>
        <taxon>Kinetoplastea</taxon>
        <taxon>Metakinetoplastina</taxon>
        <taxon>Trypanosomatida</taxon>
        <taxon>Trypanosomatidae</taxon>
        <taxon>Leishmaniinae</taxon>
        <taxon>Leishmania</taxon>
    </lineage>
</organism>
<dbReference type="VEuPathDB" id="TriTrypDB:LDHU3_14.1050"/>
<feature type="compositionally biased region" description="Acidic residues" evidence="1">
    <location>
        <begin position="1373"/>
        <end position="1384"/>
    </location>
</feature>
<feature type="compositionally biased region" description="Basic and acidic residues" evidence="1">
    <location>
        <begin position="1864"/>
        <end position="1873"/>
    </location>
</feature>
<sequence>MSQRITPLTRNQLLELEALVRNLISAVTQQHVQPSATPASVGEHSWPLSAPSTPTSVSLSNSGSCAKAYASTPLSNGGAGGGLCAASSFPGALHDAQASPLPVAAPSDQDDDPSSYLVDGGVSDLHHCLNHPQPGPAAAAPADHAVLHGAFVDVFADPWTATTWRLYDKIEYIVWWSYRPPSCTKCGMQDAWMPSGDVEFQCAFCLSGAGTTRSNAIVEDTTAAKQDHAGMEDSGDDDDDTGGFAAVGGRARAGKQPGSSGSGAGGGGPIDAYIFFYEWLQRIPLLGPAGPISAATVGGSGNRVDGAARPANQRTPASSSTNGTGTHAGVFPSSAGGSHRAERHGSAAASNAAGAGTGGGTGSSSSVLLPAGESLPMVLRAAYDMGTLLTIPGLPRGTAPGLRAAALYLSLLLHRFVSLFPLFCLAGRIPASAAAAGATASATVETSQHRGPHKAAGAETHCADVELQWVDVELISALLGVSAPSFFESTEVSLQHLQNVFTVAAAYGVPSVLWHPGRVPGRVETMKALKEKMEPLCPVPFAAAGVSGLCPEHTAMIVALELARRVDAQPIAVSSTSPAAAAQNAQRIGMWFDALGLYPTRRAYRDAHSYHQHVVAAEKRQDSGDGAADGDAAQDRHGILASWEKTLTELAGMKDPQLLAAAERHARRHDGNVDRAKQLFLTTSTSPFYKRFEWILTSPCANALLHVFAAVFRMTPMELADMALRSGIYQGPTSGFVATLRTAVLRGAYDVMPLARRLSPLTSSWMCTYMALHSGDRLPLLTALRQLNDAQNSTRDRQAALTRLVQRVLRKHQAPQLYQLNFVLRVTDEVEKHFNGVYFLSSVLWQEGLAIFTCLRSGRKTITLNRYTNRMSLCYMNAKEKHVDHLSMHVVPPVVAAVETEATRLVMEMALGISTASVGDPWGNVVRSLDKCARVRRRMRVPMLASRLDALASIREHASSVARQLQQFPSFFGGAGGQLISMGSTLLGWGDAETLLASAPPLDVQQLRRDLQWNYLCLPHVSLLAGLSEDRVVAMYASLVGLLELIHLRLVESVAAASANSTAAALSNWVEELLYVDDEEQRMQAEVDSLQQGFGSAAATGWSPPAYRNSHSGTPKLSRSPKSKFLAVSASTNAPLGGASSAFAASCGGGGGGGGVWHNNGRPRGFSPPLARQPYTMTPPSVAPIRSPIPRSSTATSAFTPSHNAVSTPTAHRLRTPPLGCAPNSCSGGGGGGWRARDVCVADGLPLPDLELAESTADIAKPTSNLLLGARQHQQPLRGQRRRRRGRGDNDDDSDDEGGDDEDRGLPKAFIDGDGDEQQERMLKKKATEVNTERQRCDDVMRLLRQALPPYWEVLLGSATDLSASLLSTSGGDNDEDEDEDEAESTARRGRRRRASPQDRRARRPGPTTASRPTRRGEGGSAGTGRGAGALELPSEVLITHKPFNVFHAEECRRRLRRLYSFISTYERRRIVLLQLAAEGKLPKMATARQPPRSPKLHNGSPLTPARAAATAAGVGFSTPLRLSPPPRLASPSLPPKPAGGDGGTAAAQRSPPHFQQVSPPIRTAAPQPRQRGDAAAGGDGSPRPSQSLSPVSSSQSSRRSPRRQHQHRSPPQQSSVRLKSAQKSASGLSGSVNPSKQRSNKHTFGDVRGSGGGGAGAAAVAAEDGVGDNFALPPSEVAWQEARVRAATLSRGAGVVAGKGAARRAERVSGGGEQDRRTSPPGRWCDKPPASENGDNDDEERPSNSNSDVERESDSHACRQPLSFASSEDDEQQWQTPSMQVMQPRKRWRASSDHEDSGKGADEDHPRRRTESRNGDGSTYEALCAEEQHRRKAKKTGRRRRRQEQTLQQHQQRKQVSSRSPLHSHEPSKDDASCSPEVRAGRGGPGSVGSVSSRTGSPGLSPRPSRAEMEVKGSPVTPSQAVSSIRARAKRSAYAAAASAAPVGDADTYDADTN</sequence>
<feature type="compositionally biased region" description="Polar residues" evidence="1">
    <location>
        <begin position="1622"/>
        <end position="1638"/>
    </location>
</feature>
<feature type="compositionally biased region" description="Low complexity" evidence="1">
    <location>
        <begin position="1889"/>
        <end position="1900"/>
    </location>
</feature>
<feature type="compositionally biased region" description="Polar residues" evidence="1">
    <location>
        <begin position="1190"/>
        <end position="1210"/>
    </location>
</feature>
<dbReference type="VEuPathDB" id="TriTrypDB:LdCL_140013600"/>
<name>A0A3S5H6S0_LEIDO</name>
<feature type="compositionally biased region" description="Low complexity" evidence="1">
    <location>
        <begin position="1692"/>
        <end position="1701"/>
    </location>
</feature>
<feature type="compositionally biased region" description="Acidic residues" evidence="1">
    <location>
        <begin position="1290"/>
        <end position="1303"/>
    </location>
</feature>
<keyword evidence="3" id="KW-1185">Reference proteome</keyword>
<reference evidence="2 3" key="1">
    <citation type="journal article" date="2018" name="Sci. Rep.">
        <title>A complete Leishmania donovani reference genome identifies novel genetic variations associated with virulence.</title>
        <authorList>
            <person name="Lypaczewski P."/>
            <person name="Hoshizaki J."/>
            <person name="Zhang W.-W."/>
            <person name="McCall L.-I."/>
            <person name="Torcivia-Rodriguez J."/>
            <person name="Simonyan V."/>
            <person name="Kaur A."/>
            <person name="Dewar K."/>
            <person name="Matlashewski G."/>
        </authorList>
    </citation>
    <scope>NUCLEOTIDE SEQUENCE [LARGE SCALE GENOMIC DNA]</scope>
    <source>
        <strain evidence="2 3">LdCL</strain>
    </source>
</reference>
<dbReference type="Proteomes" id="UP000274082">
    <property type="component" value="Chromosome 14"/>
</dbReference>
<dbReference type="VEuPathDB" id="TriTrypDB:LdBPK_140810.1"/>
<dbReference type="PANTHER" id="PTHR34377">
    <property type="entry name" value="TETRATRICOPEPTIDE REPEAT (TPR)-LIKE SUPERFAMILY PROTEIN"/>
    <property type="match status" value="1"/>
</dbReference>
<dbReference type="OrthoDB" id="267223at2759"/>
<accession>A0A3S5H6S0</accession>